<evidence type="ECO:0000259" key="4">
    <source>
        <dbReference type="SMART" id="SM00382"/>
    </source>
</evidence>
<dbReference type="InterPro" id="IPR000523">
    <property type="entry name" value="Mg_chelatse_chII-like_cat_dom"/>
</dbReference>
<keyword evidence="3" id="KW-0067">ATP-binding</keyword>
<dbReference type="Proteomes" id="UP000178240">
    <property type="component" value="Unassembled WGS sequence"/>
</dbReference>
<dbReference type="InterPro" id="IPR045006">
    <property type="entry name" value="CHLI-like"/>
</dbReference>
<dbReference type="SUPFAM" id="SSF52540">
    <property type="entry name" value="P-loop containing nucleoside triphosphate hydrolases"/>
    <property type="match status" value="1"/>
</dbReference>
<evidence type="ECO:0000256" key="1">
    <source>
        <dbReference type="ARBA" id="ARBA00006354"/>
    </source>
</evidence>
<dbReference type="Gene3D" id="3.30.230.10">
    <property type="match status" value="1"/>
</dbReference>
<dbReference type="InterPro" id="IPR003593">
    <property type="entry name" value="AAA+_ATPase"/>
</dbReference>
<evidence type="ECO:0000313" key="6">
    <source>
        <dbReference type="Proteomes" id="UP000178240"/>
    </source>
</evidence>
<dbReference type="SUPFAM" id="SSF54211">
    <property type="entry name" value="Ribosomal protein S5 domain 2-like"/>
    <property type="match status" value="1"/>
</dbReference>
<dbReference type="InterPro" id="IPR025158">
    <property type="entry name" value="Mg_chelat-rel_C"/>
</dbReference>
<dbReference type="PRINTS" id="PR01657">
    <property type="entry name" value="MCMFAMILY"/>
</dbReference>
<dbReference type="AlphaFoldDB" id="A0A1G1Y239"/>
<dbReference type="NCBIfam" id="TIGR00368">
    <property type="entry name" value="YifB family Mg chelatase-like AAA ATPase"/>
    <property type="match status" value="1"/>
</dbReference>
<organism evidence="5 6">
    <name type="scientific">Candidatus Buchananbacteria bacterium RIFCSPHIGHO2_01_FULL_44_11</name>
    <dbReference type="NCBI Taxonomy" id="1797535"/>
    <lineage>
        <taxon>Bacteria</taxon>
        <taxon>Candidatus Buchananiibacteriota</taxon>
    </lineage>
</organism>
<name>A0A1G1Y239_9BACT</name>
<evidence type="ECO:0000256" key="3">
    <source>
        <dbReference type="ARBA" id="ARBA00022840"/>
    </source>
</evidence>
<dbReference type="InterPro" id="IPR004482">
    <property type="entry name" value="Mg_chelat-rel"/>
</dbReference>
<dbReference type="Pfam" id="PF01078">
    <property type="entry name" value="Mg_chelatase"/>
    <property type="match status" value="1"/>
</dbReference>
<dbReference type="SMART" id="SM00382">
    <property type="entry name" value="AAA"/>
    <property type="match status" value="1"/>
</dbReference>
<accession>A0A1G1Y239</accession>
<sequence>MSAKVLSAAVLGLDCELVEVEADTSLALPGIYIVGLPDKAVDESRERVRSAIKNSGLEMPRTKVTINLAPADLKKMGPVYDLPIAVSILLTTKQLKLAAAWSRQIFIGELSLDGGLRPVNGVLSICLAAKAGGVTTIYLPQDNAAEASLISGLTIIPCQNLRQLARHLLGQELISPSRPDFASYLADNAVPLPHDMAYIKGQNQAKRALEIAAAGGHNILMSGPPGSGKTMLAKAMTTILPPMTLAESLEVTKIYSVAGVLSNHQPLITRRPFRLPHHTASGVALVGGGAWPRPGEISLSHRGVLFLDEFPEFPRSVLENLRQPLEDGVISVSRAAGTLQFPANFILVAAMNPCPCGYLTDPDRRCTCGPAQVIKYQKKISGPLLDRIDLHVAVPKVKIDRLIDDNIAEPSESIRQRVTLARQIQQQRFKDLNILTNAEMSSRQTQAFCPVDQKTVTLLSQAVNRLGLSARSYFRILKLARTIADLNGEENIKLADVAEALQYRPKIE</sequence>
<protein>
    <submittedName>
        <fullName evidence="5">Magnesium chelatase</fullName>
    </submittedName>
</protein>
<feature type="domain" description="AAA+ ATPase" evidence="4">
    <location>
        <begin position="215"/>
        <end position="398"/>
    </location>
</feature>
<dbReference type="Pfam" id="PF13335">
    <property type="entry name" value="Mg_chelatase_C"/>
    <property type="match status" value="1"/>
</dbReference>
<comment type="caution">
    <text evidence="5">The sequence shown here is derived from an EMBL/GenBank/DDBJ whole genome shotgun (WGS) entry which is preliminary data.</text>
</comment>
<dbReference type="InterPro" id="IPR014721">
    <property type="entry name" value="Ribsml_uS5_D2-typ_fold_subgr"/>
</dbReference>
<dbReference type="STRING" id="1797535.A2744_04605"/>
<dbReference type="InterPro" id="IPR027417">
    <property type="entry name" value="P-loop_NTPase"/>
</dbReference>
<dbReference type="PANTHER" id="PTHR32039">
    <property type="entry name" value="MAGNESIUM-CHELATASE SUBUNIT CHLI"/>
    <property type="match status" value="1"/>
</dbReference>
<evidence type="ECO:0000256" key="2">
    <source>
        <dbReference type="ARBA" id="ARBA00022741"/>
    </source>
</evidence>
<dbReference type="GO" id="GO:0003677">
    <property type="term" value="F:DNA binding"/>
    <property type="evidence" value="ECO:0007669"/>
    <property type="project" value="InterPro"/>
</dbReference>
<evidence type="ECO:0000313" key="5">
    <source>
        <dbReference type="EMBL" id="OGY46244.1"/>
    </source>
</evidence>
<gene>
    <name evidence="5" type="ORF">A2744_04605</name>
</gene>
<dbReference type="Pfam" id="PF13541">
    <property type="entry name" value="ChlI"/>
    <property type="match status" value="1"/>
</dbReference>
<dbReference type="GO" id="GO:0005524">
    <property type="term" value="F:ATP binding"/>
    <property type="evidence" value="ECO:0007669"/>
    <property type="project" value="UniProtKB-KW"/>
</dbReference>
<dbReference type="InterPro" id="IPR001208">
    <property type="entry name" value="MCM_dom"/>
</dbReference>
<proteinExistence type="inferred from homology"/>
<reference evidence="5 6" key="1">
    <citation type="journal article" date="2016" name="Nat. Commun.">
        <title>Thousands of microbial genomes shed light on interconnected biogeochemical processes in an aquifer system.</title>
        <authorList>
            <person name="Anantharaman K."/>
            <person name="Brown C.T."/>
            <person name="Hug L.A."/>
            <person name="Sharon I."/>
            <person name="Castelle C.J."/>
            <person name="Probst A.J."/>
            <person name="Thomas B.C."/>
            <person name="Singh A."/>
            <person name="Wilkins M.J."/>
            <person name="Karaoz U."/>
            <person name="Brodie E.L."/>
            <person name="Williams K.H."/>
            <person name="Hubbard S.S."/>
            <person name="Banfield J.F."/>
        </authorList>
    </citation>
    <scope>NUCLEOTIDE SEQUENCE [LARGE SCALE GENOMIC DNA]</scope>
</reference>
<dbReference type="PANTHER" id="PTHR32039:SF7">
    <property type="entry name" value="COMPETENCE PROTEIN COMM"/>
    <property type="match status" value="1"/>
</dbReference>
<dbReference type="Gene3D" id="3.40.50.300">
    <property type="entry name" value="P-loop containing nucleotide triphosphate hydrolases"/>
    <property type="match status" value="1"/>
</dbReference>
<comment type="similarity">
    <text evidence="1">Belongs to the Mg-chelatase subunits D/I family. ComM subfamily.</text>
</comment>
<keyword evidence="2" id="KW-0547">Nucleotide-binding</keyword>
<dbReference type="InterPro" id="IPR020568">
    <property type="entry name" value="Ribosomal_Su5_D2-typ_SF"/>
</dbReference>
<dbReference type="EMBL" id="MHIE01000006">
    <property type="protein sequence ID" value="OGY46244.1"/>
    <property type="molecule type" value="Genomic_DNA"/>
</dbReference>